<dbReference type="STRING" id="1267768.BV394_10505"/>
<dbReference type="OrthoDB" id="7777568at2"/>
<accession>A0A2M9DA99</accession>
<sequence length="201" mass="21424">MRILLLSLLAPLALSWCDKPDETIYGQIDRGVRWELVSLGGRPAEPGFQIGFPGPRQITGQTSCGPFKAAQEAPYPWIEIGALSSPDKGDCKDPRSHRSAYLALRTMGIADVAGDMLMLSDPEGAAELVFRRVGSEPAEAEPVRVPGDVPEIPTAKAPQTSGATRQRAVASPRVTAPARDNRTAGPVILLDTDAFVVISPL</sequence>
<proteinExistence type="predicted"/>
<dbReference type="AlphaFoldDB" id="A0A1U7DJB0"/>
<dbReference type="Proteomes" id="UP000187266">
    <property type="component" value="Chromosome"/>
</dbReference>
<evidence type="ECO:0000313" key="1">
    <source>
        <dbReference type="EMBL" id="APX90097.1"/>
    </source>
</evidence>
<protein>
    <submittedName>
        <fullName evidence="1">Uncharacterized protein</fullName>
    </submittedName>
</protein>
<dbReference type="EMBL" id="CP019124">
    <property type="protein sequence ID" value="APX90097.1"/>
    <property type="molecule type" value="Genomic_DNA"/>
</dbReference>
<organism evidence="1 2">
    <name type="scientific">Brevirhabdus pacifica</name>
    <dbReference type="NCBI Taxonomy" id="1267768"/>
    <lineage>
        <taxon>Bacteria</taxon>
        <taxon>Pseudomonadati</taxon>
        <taxon>Pseudomonadota</taxon>
        <taxon>Alphaproteobacteria</taxon>
        <taxon>Rhodobacterales</taxon>
        <taxon>Paracoccaceae</taxon>
        <taxon>Brevirhabdus</taxon>
    </lineage>
</organism>
<gene>
    <name evidence="1" type="ORF">BV394_10505</name>
</gene>
<name>A0A1U7DJB0_9RHOB</name>
<evidence type="ECO:0000313" key="2">
    <source>
        <dbReference type="Proteomes" id="UP000187266"/>
    </source>
</evidence>
<dbReference type="RefSeq" id="WP_076980118.1">
    <property type="nucleotide sequence ID" value="NZ_CP019124.1"/>
</dbReference>
<accession>A0A1U7DJB0</accession>
<reference evidence="1 2" key="1">
    <citation type="submission" date="2017-01" db="EMBL/GenBank/DDBJ databases">
        <title>Genomic analysis of Xuhuaishuia manganoxidans DY6-4.</title>
        <authorList>
            <person name="Wang X."/>
        </authorList>
    </citation>
    <scope>NUCLEOTIDE SEQUENCE [LARGE SCALE GENOMIC DNA]</scope>
    <source>
        <strain evidence="1 2">DY6-4</strain>
    </source>
</reference>
<keyword evidence="2" id="KW-1185">Reference proteome</keyword>